<dbReference type="Proteomes" id="UP000263336">
    <property type="component" value="Unassembled WGS sequence"/>
</dbReference>
<reference evidence="1 2" key="1">
    <citation type="journal article" date="2018" name="Nat. Biotechnol.">
        <title>A standardized bacterial taxonomy based on genome phylogeny substantially revises the tree of life.</title>
        <authorList>
            <person name="Parks D.H."/>
            <person name="Chuvochina M."/>
            <person name="Waite D.W."/>
            <person name="Rinke C."/>
            <person name="Skarshewski A."/>
            <person name="Chaumeil P.A."/>
            <person name="Hugenholtz P."/>
        </authorList>
    </citation>
    <scope>NUCLEOTIDE SEQUENCE [LARGE SCALE GENOMIC DNA]</scope>
    <source>
        <strain evidence="1">UBA11701</strain>
    </source>
</reference>
<dbReference type="EMBL" id="DOZN01000023">
    <property type="protein sequence ID" value="HCC42533.1"/>
    <property type="molecule type" value="Genomic_DNA"/>
</dbReference>
<evidence type="ECO:0000313" key="1">
    <source>
        <dbReference type="EMBL" id="HCC42533.1"/>
    </source>
</evidence>
<gene>
    <name evidence="1" type="ORF">DEP93_03605</name>
</gene>
<accession>A0A3D0ZS42</accession>
<protein>
    <submittedName>
        <fullName evidence="1">Uncharacterized protein</fullName>
    </submittedName>
</protein>
<proteinExistence type="predicted"/>
<sequence>MSYKPQNIRIKVYLGKIIKPFGPCCLWLLFTREAGEMVEAADFSVCGLRHRGSLDRKRGDVNGGVN</sequence>
<organism evidence="1 2">
    <name type="scientific">candidate division WWE3 bacterium</name>
    <dbReference type="NCBI Taxonomy" id="2053526"/>
    <lineage>
        <taxon>Bacteria</taxon>
        <taxon>Katanobacteria</taxon>
    </lineage>
</organism>
<name>A0A3D0ZS42_UNCKA</name>
<comment type="caution">
    <text evidence="1">The sequence shown here is derived from an EMBL/GenBank/DDBJ whole genome shotgun (WGS) entry which is preliminary data.</text>
</comment>
<evidence type="ECO:0000313" key="2">
    <source>
        <dbReference type="Proteomes" id="UP000263336"/>
    </source>
</evidence>
<dbReference type="AlphaFoldDB" id="A0A3D0ZS42"/>